<gene>
    <name evidence="2" type="ORF">DFH07DRAFT_974332</name>
</gene>
<organism evidence="2 3">
    <name type="scientific">Mycena maculata</name>
    <dbReference type="NCBI Taxonomy" id="230809"/>
    <lineage>
        <taxon>Eukaryota</taxon>
        <taxon>Fungi</taxon>
        <taxon>Dikarya</taxon>
        <taxon>Basidiomycota</taxon>
        <taxon>Agaricomycotina</taxon>
        <taxon>Agaricomycetes</taxon>
        <taxon>Agaricomycetidae</taxon>
        <taxon>Agaricales</taxon>
        <taxon>Marasmiineae</taxon>
        <taxon>Mycenaceae</taxon>
        <taxon>Mycena</taxon>
    </lineage>
</organism>
<sequence length="756" mass="83761">MSYKRRRLEDWIAHHYYSFTLPMADGDSDMDLPWQDNDHWIEDWCDRGELHERKATGYWTGRAHCPTWVWPLGGSLSTPAPPFRGFPENHGTQGPKPEQSGPGKVPAPSAPPAAAHAPVGRGFDTRPDDSRSIASSDNPDTRRYEPREYRDDLARQHQFSAWERFRDEAFWGHRGPRYDPRNFRPEYPEPLERERDRYYDSDREDQVRARETRQQRSRPPPHDAHREPERLFPSPDICAARCGPDAHPIARTADLLDADTDMDGTSVAELTPDPDYVTREEECIARARVHASRDPNGPEPVIRPRDARLGIWRHLQLASLAQAHNLRDWLELGEESAFEFFQLLVQNGAALPLEFRSEGEAYIMRNQQTLERGWWITTTGVARLPRAERLHNAAAPRGSTAAAGPSHRRINDDGPPRSNNAAGPPRRVPLDAPTVGNRQPGRVYSPSGPSQPASWTAGPMSPPVASQGVSMNAPGYLGVAPPNPDDATVGDFRVWRGFPNSLATAVEVARHFSFTPPLTWTTGMRNMLGDRPRPGGDTVHVEDALAYATCMALGPSNRCALDHQWRRWYETVMLMFSIPGYFAHIVVVGGYPPASLPLQHYPYLTDNFTMPLAAAWFIRHGIPVSGPAIAALESFARSRRNVRNNVVDLTNVGWHDEPRSLTAAIADPTPIPAWAELEHAPLCAGSYEVPGAAPPRPALDGLAASIHAPMDIVATNAVTTTVGVSGTLLLDEPIGLSTEMPDPPPDTPEAQDPPSA</sequence>
<dbReference type="Proteomes" id="UP001215280">
    <property type="component" value="Unassembled WGS sequence"/>
</dbReference>
<feature type="compositionally biased region" description="Basic and acidic residues" evidence="1">
    <location>
        <begin position="139"/>
        <end position="151"/>
    </location>
</feature>
<feature type="region of interest" description="Disordered" evidence="1">
    <location>
        <begin position="733"/>
        <end position="756"/>
    </location>
</feature>
<accession>A0AAD7H890</accession>
<feature type="compositionally biased region" description="Low complexity" evidence="1">
    <location>
        <begin position="393"/>
        <end position="405"/>
    </location>
</feature>
<dbReference type="EMBL" id="JARJLG010000360">
    <property type="protein sequence ID" value="KAJ7714887.1"/>
    <property type="molecule type" value="Genomic_DNA"/>
</dbReference>
<keyword evidence="3" id="KW-1185">Reference proteome</keyword>
<protein>
    <submittedName>
        <fullName evidence="2">Uncharacterized protein</fullName>
    </submittedName>
</protein>
<evidence type="ECO:0000313" key="3">
    <source>
        <dbReference type="Proteomes" id="UP001215280"/>
    </source>
</evidence>
<proteinExistence type="predicted"/>
<feature type="compositionally biased region" description="Basic and acidic residues" evidence="1">
    <location>
        <begin position="173"/>
        <end position="230"/>
    </location>
</feature>
<evidence type="ECO:0000313" key="2">
    <source>
        <dbReference type="EMBL" id="KAJ7714887.1"/>
    </source>
</evidence>
<name>A0AAD7H890_9AGAR</name>
<feature type="region of interest" description="Disordered" evidence="1">
    <location>
        <begin position="173"/>
        <end position="231"/>
    </location>
</feature>
<dbReference type="AlphaFoldDB" id="A0AAD7H890"/>
<comment type="caution">
    <text evidence="2">The sequence shown here is derived from an EMBL/GenBank/DDBJ whole genome shotgun (WGS) entry which is preliminary data.</text>
</comment>
<feature type="region of interest" description="Disordered" evidence="1">
    <location>
        <begin position="392"/>
        <end position="464"/>
    </location>
</feature>
<evidence type="ECO:0000256" key="1">
    <source>
        <dbReference type="SAM" id="MobiDB-lite"/>
    </source>
</evidence>
<reference evidence="2" key="1">
    <citation type="submission" date="2023-03" db="EMBL/GenBank/DDBJ databases">
        <title>Massive genome expansion in bonnet fungi (Mycena s.s.) driven by repeated elements and novel gene families across ecological guilds.</title>
        <authorList>
            <consortium name="Lawrence Berkeley National Laboratory"/>
            <person name="Harder C.B."/>
            <person name="Miyauchi S."/>
            <person name="Viragh M."/>
            <person name="Kuo A."/>
            <person name="Thoen E."/>
            <person name="Andreopoulos B."/>
            <person name="Lu D."/>
            <person name="Skrede I."/>
            <person name="Drula E."/>
            <person name="Henrissat B."/>
            <person name="Morin E."/>
            <person name="Kohler A."/>
            <person name="Barry K."/>
            <person name="LaButti K."/>
            <person name="Morin E."/>
            <person name="Salamov A."/>
            <person name="Lipzen A."/>
            <person name="Mereny Z."/>
            <person name="Hegedus B."/>
            <person name="Baldrian P."/>
            <person name="Stursova M."/>
            <person name="Weitz H."/>
            <person name="Taylor A."/>
            <person name="Grigoriev I.V."/>
            <person name="Nagy L.G."/>
            <person name="Martin F."/>
            <person name="Kauserud H."/>
        </authorList>
    </citation>
    <scope>NUCLEOTIDE SEQUENCE</scope>
    <source>
        <strain evidence="2">CBHHK188m</strain>
    </source>
</reference>
<feature type="region of interest" description="Disordered" evidence="1">
    <location>
        <begin position="79"/>
        <end position="151"/>
    </location>
</feature>